<dbReference type="InterPro" id="IPR003012">
    <property type="entry name" value="Tet_transcr_reg_TetR"/>
</dbReference>
<dbReference type="InterPro" id="IPR004111">
    <property type="entry name" value="Repressor_TetR_C"/>
</dbReference>
<dbReference type="InterPro" id="IPR050109">
    <property type="entry name" value="HTH-type_TetR-like_transc_reg"/>
</dbReference>
<dbReference type="InterPro" id="IPR001647">
    <property type="entry name" value="HTH_TetR"/>
</dbReference>
<gene>
    <name evidence="7" type="ORF">HW566_12260</name>
</gene>
<dbReference type="Pfam" id="PF02909">
    <property type="entry name" value="TetR_C_1"/>
    <property type="match status" value="1"/>
</dbReference>
<evidence type="ECO:0000256" key="4">
    <source>
        <dbReference type="ARBA" id="ARBA00023163"/>
    </source>
</evidence>
<keyword evidence="4" id="KW-0804">Transcription</keyword>
<dbReference type="RefSeq" id="WP_178013257.1">
    <property type="nucleotide sequence ID" value="NZ_CP058316.1"/>
</dbReference>
<evidence type="ECO:0000256" key="1">
    <source>
        <dbReference type="ARBA" id="ARBA00022491"/>
    </source>
</evidence>
<evidence type="ECO:0000313" key="7">
    <source>
        <dbReference type="EMBL" id="QLD12472.1"/>
    </source>
</evidence>
<dbReference type="PRINTS" id="PR00400">
    <property type="entry name" value="TETREPRESSOR"/>
</dbReference>
<dbReference type="GO" id="GO:0003700">
    <property type="term" value="F:DNA-binding transcription factor activity"/>
    <property type="evidence" value="ECO:0007669"/>
    <property type="project" value="TreeGrafter"/>
</dbReference>
<dbReference type="AlphaFoldDB" id="A0A7D5EW85"/>
<organism evidence="7 8">
    <name type="scientific">Microbacterium oleivorans</name>
    <dbReference type="NCBI Taxonomy" id="273677"/>
    <lineage>
        <taxon>Bacteria</taxon>
        <taxon>Bacillati</taxon>
        <taxon>Actinomycetota</taxon>
        <taxon>Actinomycetes</taxon>
        <taxon>Micrococcales</taxon>
        <taxon>Microbacteriaceae</taxon>
        <taxon>Microbacterium</taxon>
    </lineage>
</organism>
<feature type="DNA-binding region" description="H-T-H motif" evidence="5">
    <location>
        <begin position="54"/>
        <end position="73"/>
    </location>
</feature>
<reference evidence="7 8" key="1">
    <citation type="submission" date="2020-06" db="EMBL/GenBank/DDBJ databases">
        <authorList>
            <person name="Jo H."/>
        </authorList>
    </citation>
    <scope>NUCLEOTIDE SEQUENCE [LARGE SCALE GENOMIC DNA]</scope>
    <source>
        <strain evidence="7 8">I46</strain>
    </source>
</reference>
<feature type="domain" description="HTH tetR-type" evidence="6">
    <location>
        <begin position="30"/>
        <end position="91"/>
    </location>
</feature>
<keyword evidence="2" id="KW-0805">Transcription regulation</keyword>
<keyword evidence="3 5" id="KW-0238">DNA-binding</keyword>
<name>A0A7D5EW85_9MICO</name>
<dbReference type="PANTHER" id="PTHR30055:SF151">
    <property type="entry name" value="TRANSCRIPTIONAL REGULATORY PROTEIN"/>
    <property type="match status" value="1"/>
</dbReference>
<dbReference type="GO" id="GO:0000976">
    <property type="term" value="F:transcription cis-regulatory region binding"/>
    <property type="evidence" value="ECO:0007669"/>
    <property type="project" value="TreeGrafter"/>
</dbReference>
<evidence type="ECO:0000256" key="3">
    <source>
        <dbReference type="ARBA" id="ARBA00023125"/>
    </source>
</evidence>
<accession>A0A7D5EW85</accession>
<dbReference type="Proteomes" id="UP000509638">
    <property type="component" value="Chromosome"/>
</dbReference>
<evidence type="ECO:0000256" key="2">
    <source>
        <dbReference type="ARBA" id="ARBA00023015"/>
    </source>
</evidence>
<sequence length="247" mass="27161">MEIDDASKNAHPIDSAWASSGDAAVPRHRSLTRAQIVETAVDILDSEGSAELLTMRVLGARLGVTSAALYWHIKTRNELLDRALDEVFAEVELPPIGDRWEDDVRRLLLSWRRTMLAHPWSPPLAGRPLLGPHVMLRIEYLQHGLVRAGLTGFTLAAATRMLADYVVGSALTESAAQQSDQDALRAHARLRIAEHPETYPTLASSGHLDSVPPDGETMFLAVLDEMLRVVTAPEAFDRNSNHTPAKQ</sequence>
<dbReference type="InterPro" id="IPR036271">
    <property type="entry name" value="Tet_transcr_reg_TetR-rel_C_sf"/>
</dbReference>
<evidence type="ECO:0000313" key="8">
    <source>
        <dbReference type="Proteomes" id="UP000509638"/>
    </source>
</evidence>
<dbReference type="InterPro" id="IPR009057">
    <property type="entry name" value="Homeodomain-like_sf"/>
</dbReference>
<proteinExistence type="predicted"/>
<dbReference type="SUPFAM" id="SSF46689">
    <property type="entry name" value="Homeodomain-like"/>
    <property type="match status" value="1"/>
</dbReference>
<evidence type="ECO:0000256" key="5">
    <source>
        <dbReference type="PROSITE-ProRule" id="PRU00335"/>
    </source>
</evidence>
<protein>
    <submittedName>
        <fullName evidence="7">TetR/AcrR family transcriptional regulator C-terminal domain-containing protein</fullName>
    </submittedName>
</protein>
<dbReference type="PANTHER" id="PTHR30055">
    <property type="entry name" value="HTH-TYPE TRANSCRIPTIONAL REGULATOR RUTR"/>
    <property type="match status" value="1"/>
</dbReference>
<evidence type="ECO:0000259" key="6">
    <source>
        <dbReference type="PROSITE" id="PS50977"/>
    </source>
</evidence>
<dbReference type="EMBL" id="CP058316">
    <property type="protein sequence ID" value="QLD12472.1"/>
    <property type="molecule type" value="Genomic_DNA"/>
</dbReference>
<keyword evidence="1" id="KW-0678">Repressor</keyword>
<dbReference type="SUPFAM" id="SSF48498">
    <property type="entry name" value="Tetracyclin repressor-like, C-terminal domain"/>
    <property type="match status" value="1"/>
</dbReference>
<dbReference type="Gene3D" id="1.10.357.10">
    <property type="entry name" value="Tetracycline Repressor, domain 2"/>
    <property type="match status" value="1"/>
</dbReference>
<dbReference type="PROSITE" id="PS50977">
    <property type="entry name" value="HTH_TETR_2"/>
    <property type="match status" value="1"/>
</dbReference>
<dbReference type="GO" id="GO:0045892">
    <property type="term" value="P:negative regulation of DNA-templated transcription"/>
    <property type="evidence" value="ECO:0007669"/>
    <property type="project" value="InterPro"/>
</dbReference>
<dbReference type="GO" id="GO:0046677">
    <property type="term" value="P:response to antibiotic"/>
    <property type="evidence" value="ECO:0007669"/>
    <property type="project" value="InterPro"/>
</dbReference>